<reference evidence="2" key="1">
    <citation type="submission" date="2017-09" db="EMBL/GenBank/DDBJ databases">
        <title>Depth-based differentiation of microbial function through sediment-hosted aquifers and enrichment of novel symbionts in the deep terrestrial subsurface.</title>
        <authorList>
            <person name="Probst A.J."/>
            <person name="Ladd B."/>
            <person name="Jarett J.K."/>
            <person name="Geller-Mcgrath D.E."/>
            <person name="Sieber C.M.K."/>
            <person name="Emerson J.B."/>
            <person name="Anantharaman K."/>
            <person name="Thomas B.C."/>
            <person name="Malmstrom R."/>
            <person name="Stieglmeier M."/>
            <person name="Klingl A."/>
            <person name="Woyke T."/>
            <person name="Ryan C.M."/>
            <person name="Banfield J.F."/>
        </authorList>
    </citation>
    <scope>NUCLEOTIDE SEQUENCE [LARGE SCALE GENOMIC DNA]</scope>
</reference>
<evidence type="ECO:0000313" key="1">
    <source>
        <dbReference type="EMBL" id="PIY58685.1"/>
    </source>
</evidence>
<dbReference type="EMBL" id="PFKX01000021">
    <property type="protein sequence ID" value="PIY58685.1"/>
    <property type="molecule type" value="Genomic_DNA"/>
</dbReference>
<name>A0A2M7Q6I1_9BACT</name>
<sequence>MQLLTSHRYEAREYNFLETYFCYGDKKLYSRSKVDGDAVNSYIEKASAQGYRGFYLGLLNVLTLDKSRWVPATTYQFLLTKIISKNWYVRI</sequence>
<organism evidence="1 2">
    <name type="scientific">Candidatus Yonathbacteria bacterium CG_4_10_14_0_8_um_filter_43_17</name>
    <dbReference type="NCBI Taxonomy" id="1975099"/>
    <lineage>
        <taxon>Bacteria</taxon>
        <taxon>Candidatus Yonathiibacteriota</taxon>
    </lineage>
</organism>
<proteinExistence type="predicted"/>
<dbReference type="Proteomes" id="UP000230732">
    <property type="component" value="Unassembled WGS sequence"/>
</dbReference>
<dbReference type="AlphaFoldDB" id="A0A2M7Q6I1"/>
<evidence type="ECO:0000313" key="2">
    <source>
        <dbReference type="Proteomes" id="UP000230732"/>
    </source>
</evidence>
<protein>
    <submittedName>
        <fullName evidence="1">Uncharacterized protein</fullName>
    </submittedName>
</protein>
<comment type="caution">
    <text evidence="1">The sequence shown here is derived from an EMBL/GenBank/DDBJ whole genome shotgun (WGS) entry which is preliminary data.</text>
</comment>
<gene>
    <name evidence="1" type="ORF">COY98_00650</name>
</gene>
<accession>A0A2M7Q6I1</accession>